<evidence type="ECO:0000259" key="1">
    <source>
        <dbReference type="PROSITE" id="PS51704"/>
    </source>
</evidence>
<reference evidence="2" key="2">
    <citation type="submission" date="2021-04" db="EMBL/GenBank/DDBJ databases">
        <authorList>
            <person name="Gilroy R."/>
        </authorList>
    </citation>
    <scope>NUCLEOTIDE SEQUENCE</scope>
    <source>
        <strain evidence="2">B5-657</strain>
    </source>
</reference>
<dbReference type="InterPro" id="IPR030395">
    <property type="entry name" value="GP_PDE_dom"/>
</dbReference>
<dbReference type="Pfam" id="PF03009">
    <property type="entry name" value="GDPD"/>
    <property type="match status" value="1"/>
</dbReference>
<evidence type="ECO:0000313" key="3">
    <source>
        <dbReference type="Proteomes" id="UP000824229"/>
    </source>
</evidence>
<reference evidence="2" key="1">
    <citation type="journal article" date="2021" name="PeerJ">
        <title>Extensive microbial diversity within the chicken gut microbiome revealed by metagenomics and culture.</title>
        <authorList>
            <person name="Gilroy R."/>
            <person name="Ravi A."/>
            <person name="Getino M."/>
            <person name="Pursley I."/>
            <person name="Horton D.L."/>
            <person name="Alikhan N.F."/>
            <person name="Baker D."/>
            <person name="Gharbi K."/>
            <person name="Hall N."/>
            <person name="Watson M."/>
            <person name="Adriaenssens E.M."/>
            <person name="Foster-Nyarko E."/>
            <person name="Jarju S."/>
            <person name="Secka A."/>
            <person name="Antonio M."/>
            <person name="Oren A."/>
            <person name="Chaudhuri R.R."/>
            <person name="La Ragione R."/>
            <person name="Hildebrand F."/>
            <person name="Pallen M.J."/>
        </authorList>
    </citation>
    <scope>NUCLEOTIDE SEQUENCE</scope>
    <source>
        <strain evidence="2">B5-657</strain>
    </source>
</reference>
<name>A0A9E2KBR0_9FIRM</name>
<dbReference type="GO" id="GO:0006629">
    <property type="term" value="P:lipid metabolic process"/>
    <property type="evidence" value="ECO:0007669"/>
    <property type="project" value="InterPro"/>
</dbReference>
<comment type="caution">
    <text evidence="2">The sequence shown here is derived from an EMBL/GenBank/DDBJ whole genome shotgun (WGS) entry which is preliminary data.</text>
</comment>
<gene>
    <name evidence="2" type="ORF">H9872_02800</name>
</gene>
<dbReference type="SUPFAM" id="SSF51695">
    <property type="entry name" value="PLC-like phosphodiesterases"/>
    <property type="match status" value="1"/>
</dbReference>
<evidence type="ECO:0000313" key="2">
    <source>
        <dbReference type="EMBL" id="MBU3803676.1"/>
    </source>
</evidence>
<feature type="domain" description="GP-PDE" evidence="1">
    <location>
        <begin position="21"/>
        <end position="260"/>
    </location>
</feature>
<dbReference type="AlphaFoldDB" id="A0A9E2KBR0"/>
<dbReference type="GO" id="GO:0008081">
    <property type="term" value="F:phosphoric diester hydrolase activity"/>
    <property type="evidence" value="ECO:0007669"/>
    <property type="project" value="InterPro"/>
</dbReference>
<sequence length="260" mass="29891">MYLFLMMPNLTRREALNAFENYLFAHRGLYDNTSYIPENSLLSFQNAIDHGFGIELDVQLTKDKVPIVLHDYDLKRISGENVSVSSLTYEELSNYKLFSSSESIPSLKEALNLIDGQVPLMIELKVGLSYQETCQKVANVLNSYKGPYCIISFSPLALQWFKEQMPHVIRGQLSTNFFKDHIDGPTTIQFMLTHLLLNCLSRPDFISYNYQYLSNPSLNICKHFFGTPIAIWTVQNQEQYEKLSQNDSIIVFDSFLPQSP</sequence>
<dbReference type="PANTHER" id="PTHR46211">
    <property type="entry name" value="GLYCEROPHOSPHORYL DIESTER PHOSPHODIESTERASE"/>
    <property type="match status" value="1"/>
</dbReference>
<protein>
    <submittedName>
        <fullName evidence="2">Glycerophosphodiester phosphodiesterase</fullName>
    </submittedName>
</protein>
<dbReference type="Proteomes" id="UP000824229">
    <property type="component" value="Unassembled WGS sequence"/>
</dbReference>
<dbReference type="PANTHER" id="PTHR46211:SF1">
    <property type="entry name" value="GLYCEROPHOSPHODIESTER PHOSPHODIESTERASE, CYTOPLASMIC"/>
    <property type="match status" value="1"/>
</dbReference>
<dbReference type="EMBL" id="JAHLFQ010000053">
    <property type="protein sequence ID" value="MBU3803676.1"/>
    <property type="molecule type" value="Genomic_DNA"/>
</dbReference>
<organism evidence="2 3">
    <name type="scientific">Candidatus Cellulosilyticum pullistercoris</name>
    <dbReference type="NCBI Taxonomy" id="2838521"/>
    <lineage>
        <taxon>Bacteria</taxon>
        <taxon>Bacillati</taxon>
        <taxon>Bacillota</taxon>
        <taxon>Clostridia</taxon>
        <taxon>Lachnospirales</taxon>
        <taxon>Cellulosilyticaceae</taxon>
        <taxon>Cellulosilyticum</taxon>
    </lineage>
</organism>
<dbReference type="PROSITE" id="PS51704">
    <property type="entry name" value="GP_PDE"/>
    <property type="match status" value="1"/>
</dbReference>
<accession>A0A9E2KBR0</accession>
<dbReference type="InterPro" id="IPR017946">
    <property type="entry name" value="PLC-like_Pdiesterase_TIM-brl"/>
</dbReference>
<dbReference type="Gene3D" id="3.20.20.190">
    <property type="entry name" value="Phosphatidylinositol (PI) phosphodiesterase"/>
    <property type="match status" value="1"/>
</dbReference>
<proteinExistence type="predicted"/>